<keyword evidence="3" id="KW-1185">Reference proteome</keyword>
<name>A0ABQ9G510_9NEOP</name>
<sequence>MDLPHNTDVLNASKIRDFSKGCSLARGTSQMRSSVATCAFSSIGTISDKTRRPASGIVEPCSPCREARALAANPTAAPGAAAAQWLGRSPPTKAIRARSPASSLPDFRMWGSCWTMPLAGGFSRGGLPFPPPLHSSGAPSWGLAPCHLRVILSRLSCPSRARCKAVEPPRRTSTRRGCRTPASGLRAGAVDDQPANRPPRAVDAEESFLQGSDSRTARSIPRVRALSKALSRGFEGGGRMYGSSRDSHSLNPGRSYSTGGSKGRVNGRPPKKNPPTNGIVRHDSHRRKSGVTRPGIEPGSPWWEVSGLTAHPPKTRLTCDARKTAAGVEPRDPPQLDGSRRQSDAQYAPRRPRSRPSSRPAPAARCRVTGTSVLLEVVR</sequence>
<accession>A0ABQ9G510</accession>
<feature type="compositionally biased region" description="Basic and acidic residues" evidence="1">
    <location>
        <begin position="317"/>
        <end position="343"/>
    </location>
</feature>
<feature type="region of interest" description="Disordered" evidence="1">
    <location>
        <begin position="162"/>
        <end position="220"/>
    </location>
</feature>
<proteinExistence type="predicted"/>
<dbReference type="Proteomes" id="UP001159363">
    <property type="component" value="Chromosome 15"/>
</dbReference>
<reference evidence="2 3" key="1">
    <citation type="submission" date="2023-02" db="EMBL/GenBank/DDBJ databases">
        <title>LHISI_Scaffold_Assembly.</title>
        <authorList>
            <person name="Stuart O.P."/>
            <person name="Cleave R."/>
            <person name="Magrath M.J.L."/>
            <person name="Mikheyev A.S."/>
        </authorList>
    </citation>
    <scope>NUCLEOTIDE SEQUENCE [LARGE SCALE GENOMIC DNA]</scope>
    <source>
        <strain evidence="2">Daus_M_001</strain>
        <tissue evidence="2">Leg muscle</tissue>
    </source>
</reference>
<protein>
    <submittedName>
        <fullName evidence="2">Uncharacterized protein</fullName>
    </submittedName>
</protein>
<evidence type="ECO:0000256" key="1">
    <source>
        <dbReference type="SAM" id="MobiDB-lite"/>
    </source>
</evidence>
<gene>
    <name evidence="2" type="ORF">PR048_032360</name>
</gene>
<organism evidence="2 3">
    <name type="scientific">Dryococelus australis</name>
    <dbReference type="NCBI Taxonomy" id="614101"/>
    <lineage>
        <taxon>Eukaryota</taxon>
        <taxon>Metazoa</taxon>
        <taxon>Ecdysozoa</taxon>
        <taxon>Arthropoda</taxon>
        <taxon>Hexapoda</taxon>
        <taxon>Insecta</taxon>
        <taxon>Pterygota</taxon>
        <taxon>Neoptera</taxon>
        <taxon>Polyneoptera</taxon>
        <taxon>Phasmatodea</taxon>
        <taxon>Verophasmatodea</taxon>
        <taxon>Anareolatae</taxon>
        <taxon>Phasmatidae</taxon>
        <taxon>Eurycanthinae</taxon>
        <taxon>Dryococelus</taxon>
    </lineage>
</organism>
<feature type="region of interest" description="Disordered" evidence="1">
    <location>
        <begin position="233"/>
        <end position="367"/>
    </location>
</feature>
<feature type="compositionally biased region" description="Polar residues" evidence="1">
    <location>
        <begin position="249"/>
        <end position="259"/>
    </location>
</feature>
<comment type="caution">
    <text evidence="2">The sequence shown here is derived from an EMBL/GenBank/DDBJ whole genome shotgun (WGS) entry which is preliminary data.</text>
</comment>
<dbReference type="EMBL" id="JARBHB010000016">
    <property type="protein sequence ID" value="KAJ8866517.1"/>
    <property type="molecule type" value="Genomic_DNA"/>
</dbReference>
<evidence type="ECO:0000313" key="2">
    <source>
        <dbReference type="EMBL" id="KAJ8866517.1"/>
    </source>
</evidence>
<evidence type="ECO:0000313" key="3">
    <source>
        <dbReference type="Proteomes" id="UP001159363"/>
    </source>
</evidence>